<evidence type="ECO:0000313" key="2">
    <source>
        <dbReference type="Proteomes" id="UP000887575"/>
    </source>
</evidence>
<reference evidence="3" key="1">
    <citation type="submission" date="2024-02" db="UniProtKB">
        <authorList>
            <consortium name="WormBaseParasite"/>
        </authorList>
    </citation>
    <scope>IDENTIFICATION</scope>
</reference>
<accession>A0AAF3F814</accession>
<dbReference type="WBParaSite" id="MBELARI_LOCUS305">
    <property type="protein sequence ID" value="MBELARI_LOCUS305"/>
    <property type="gene ID" value="MBELARI_LOCUS305"/>
</dbReference>
<name>A0AAF3F814_9BILA</name>
<dbReference type="AlphaFoldDB" id="A0AAF3F814"/>
<proteinExistence type="predicted"/>
<evidence type="ECO:0000256" key="1">
    <source>
        <dbReference type="SAM" id="SignalP"/>
    </source>
</evidence>
<evidence type="ECO:0000313" key="3">
    <source>
        <dbReference type="WBParaSite" id="MBELARI_LOCUS305"/>
    </source>
</evidence>
<feature type="chain" id="PRO_5042195627" evidence="1">
    <location>
        <begin position="20"/>
        <end position="67"/>
    </location>
</feature>
<dbReference type="Proteomes" id="UP000887575">
    <property type="component" value="Unassembled WGS sequence"/>
</dbReference>
<sequence>MRPFSVCLLLAFIFGLTFTMSFVAPGGAVPFCTFTPICNTFCPDVTECCQTLGFPSGACSGGLACCT</sequence>
<keyword evidence="2" id="KW-1185">Reference proteome</keyword>
<feature type="signal peptide" evidence="1">
    <location>
        <begin position="1"/>
        <end position="19"/>
    </location>
</feature>
<keyword evidence="1" id="KW-0732">Signal</keyword>
<organism evidence="2 3">
    <name type="scientific">Mesorhabditis belari</name>
    <dbReference type="NCBI Taxonomy" id="2138241"/>
    <lineage>
        <taxon>Eukaryota</taxon>
        <taxon>Metazoa</taxon>
        <taxon>Ecdysozoa</taxon>
        <taxon>Nematoda</taxon>
        <taxon>Chromadorea</taxon>
        <taxon>Rhabditida</taxon>
        <taxon>Rhabditina</taxon>
        <taxon>Rhabditomorpha</taxon>
        <taxon>Rhabditoidea</taxon>
        <taxon>Rhabditidae</taxon>
        <taxon>Mesorhabditinae</taxon>
        <taxon>Mesorhabditis</taxon>
    </lineage>
</organism>
<protein>
    <submittedName>
        <fullName evidence="3">LCR</fullName>
    </submittedName>
</protein>